<dbReference type="AlphaFoldDB" id="A0A8J4YR76"/>
<name>A0A8J4YR76_CHIOP</name>
<comment type="caution">
    <text evidence="1">The sequence shown here is derived from an EMBL/GenBank/DDBJ whole genome shotgun (WGS) entry which is preliminary data.</text>
</comment>
<accession>A0A8J4YR76</accession>
<sequence>MVTDQVPKGMWARTGNEWRVILTGTEMAEVRLSIVGMDGQGHLLKMRAARLFRSSMTIHWTLPRLGVLSLIQTQVELWGSGVESRNWRQSFGRSLLQLACNTAILS</sequence>
<protein>
    <submittedName>
        <fullName evidence="1">Uncharacterized protein</fullName>
    </submittedName>
</protein>
<dbReference type="Proteomes" id="UP000770661">
    <property type="component" value="Unassembled WGS sequence"/>
</dbReference>
<dbReference type="EMBL" id="JACEEZ010005971">
    <property type="protein sequence ID" value="KAG0725135.1"/>
    <property type="molecule type" value="Genomic_DNA"/>
</dbReference>
<evidence type="ECO:0000313" key="1">
    <source>
        <dbReference type="EMBL" id="KAG0725135.1"/>
    </source>
</evidence>
<proteinExistence type="predicted"/>
<gene>
    <name evidence="1" type="ORF">GWK47_039178</name>
</gene>
<organism evidence="1 2">
    <name type="scientific">Chionoecetes opilio</name>
    <name type="common">Atlantic snow crab</name>
    <name type="synonym">Cancer opilio</name>
    <dbReference type="NCBI Taxonomy" id="41210"/>
    <lineage>
        <taxon>Eukaryota</taxon>
        <taxon>Metazoa</taxon>
        <taxon>Ecdysozoa</taxon>
        <taxon>Arthropoda</taxon>
        <taxon>Crustacea</taxon>
        <taxon>Multicrustacea</taxon>
        <taxon>Malacostraca</taxon>
        <taxon>Eumalacostraca</taxon>
        <taxon>Eucarida</taxon>
        <taxon>Decapoda</taxon>
        <taxon>Pleocyemata</taxon>
        <taxon>Brachyura</taxon>
        <taxon>Eubrachyura</taxon>
        <taxon>Majoidea</taxon>
        <taxon>Majidae</taxon>
        <taxon>Chionoecetes</taxon>
    </lineage>
</organism>
<keyword evidence="2" id="KW-1185">Reference proteome</keyword>
<reference evidence="1" key="1">
    <citation type="submission" date="2020-07" db="EMBL/GenBank/DDBJ databases">
        <title>The High-quality genome of the commercially important snow crab, Chionoecetes opilio.</title>
        <authorList>
            <person name="Jeong J.-H."/>
            <person name="Ryu S."/>
        </authorList>
    </citation>
    <scope>NUCLEOTIDE SEQUENCE</scope>
    <source>
        <strain evidence="1">MADBK_172401_WGS</strain>
        <tissue evidence="1">Digestive gland</tissue>
    </source>
</reference>
<evidence type="ECO:0000313" key="2">
    <source>
        <dbReference type="Proteomes" id="UP000770661"/>
    </source>
</evidence>